<dbReference type="EMBL" id="SLWS01000010">
    <property type="protein sequence ID" value="TCO53665.1"/>
    <property type="molecule type" value="Genomic_DNA"/>
</dbReference>
<keyword evidence="5" id="KW-1185">Reference proteome</keyword>
<dbReference type="OrthoDB" id="192618at2"/>
<feature type="domain" description="Novel STAND NTPase 1" evidence="3">
    <location>
        <begin position="47"/>
        <end position="440"/>
    </location>
</feature>
<reference evidence="4 5" key="1">
    <citation type="submission" date="2019-03" db="EMBL/GenBank/DDBJ databases">
        <title>Genomic Encyclopedia of Type Strains, Phase IV (KMG-IV): sequencing the most valuable type-strain genomes for metagenomic binning, comparative biology and taxonomic classification.</title>
        <authorList>
            <person name="Goeker M."/>
        </authorList>
    </citation>
    <scope>NUCLEOTIDE SEQUENCE [LARGE SCALE GENOMIC DNA]</scope>
    <source>
        <strain evidence="4 5">DSM 45934</strain>
    </source>
</reference>
<dbReference type="InterPro" id="IPR027417">
    <property type="entry name" value="P-loop_NTPase"/>
</dbReference>
<dbReference type="RefSeq" id="WP_132123624.1">
    <property type="nucleotide sequence ID" value="NZ_SLWS01000010.1"/>
</dbReference>
<evidence type="ECO:0000256" key="1">
    <source>
        <dbReference type="PROSITE-ProRule" id="PRU00221"/>
    </source>
</evidence>
<accession>A0A4R2JHR7</accession>
<evidence type="ECO:0000313" key="4">
    <source>
        <dbReference type="EMBL" id="TCO53665.1"/>
    </source>
</evidence>
<keyword evidence="2" id="KW-1133">Transmembrane helix</keyword>
<gene>
    <name evidence="4" type="ORF">EV192_110254</name>
</gene>
<dbReference type="PROSITE" id="PS50082">
    <property type="entry name" value="WD_REPEATS_2"/>
    <property type="match status" value="1"/>
</dbReference>
<dbReference type="InterPro" id="IPR049052">
    <property type="entry name" value="nSTAND1"/>
</dbReference>
<dbReference type="InterPro" id="IPR036322">
    <property type="entry name" value="WD40_repeat_dom_sf"/>
</dbReference>
<dbReference type="Pfam" id="PF20703">
    <property type="entry name" value="nSTAND1"/>
    <property type="match status" value="1"/>
</dbReference>
<dbReference type="SUPFAM" id="SSF52540">
    <property type="entry name" value="P-loop containing nucleoside triphosphate hydrolases"/>
    <property type="match status" value="1"/>
</dbReference>
<keyword evidence="1" id="KW-0853">WD repeat</keyword>
<evidence type="ECO:0000256" key="2">
    <source>
        <dbReference type="SAM" id="Phobius"/>
    </source>
</evidence>
<name>A0A4R2JHR7_9PSEU</name>
<organism evidence="4 5">
    <name type="scientific">Actinocrispum wychmicini</name>
    <dbReference type="NCBI Taxonomy" id="1213861"/>
    <lineage>
        <taxon>Bacteria</taxon>
        <taxon>Bacillati</taxon>
        <taxon>Actinomycetota</taxon>
        <taxon>Actinomycetes</taxon>
        <taxon>Pseudonocardiales</taxon>
        <taxon>Pseudonocardiaceae</taxon>
        <taxon>Actinocrispum</taxon>
    </lineage>
</organism>
<evidence type="ECO:0000259" key="3">
    <source>
        <dbReference type="Pfam" id="PF20703"/>
    </source>
</evidence>
<dbReference type="PANTHER" id="PTHR19879:SF9">
    <property type="entry name" value="TRANSCRIPTION INITIATION FACTOR TFIID SUBUNIT 5"/>
    <property type="match status" value="1"/>
</dbReference>
<dbReference type="AlphaFoldDB" id="A0A4R2JHR7"/>
<keyword evidence="2" id="KW-0472">Membrane</keyword>
<dbReference type="InterPro" id="IPR015943">
    <property type="entry name" value="WD40/YVTN_repeat-like_dom_sf"/>
</dbReference>
<dbReference type="Proteomes" id="UP000295680">
    <property type="component" value="Unassembled WGS sequence"/>
</dbReference>
<dbReference type="Gene3D" id="2.130.10.10">
    <property type="entry name" value="YVTN repeat-like/Quinoprotein amine dehydrogenase"/>
    <property type="match status" value="2"/>
</dbReference>
<dbReference type="SMART" id="SM00320">
    <property type="entry name" value="WD40"/>
    <property type="match status" value="3"/>
</dbReference>
<feature type="repeat" description="WD" evidence="1">
    <location>
        <begin position="872"/>
        <end position="895"/>
    </location>
</feature>
<dbReference type="PANTHER" id="PTHR19879">
    <property type="entry name" value="TRANSCRIPTION INITIATION FACTOR TFIID"/>
    <property type="match status" value="1"/>
</dbReference>
<comment type="caution">
    <text evidence="4">The sequence shown here is derived from an EMBL/GenBank/DDBJ whole genome shotgun (WGS) entry which is preliminary data.</text>
</comment>
<keyword evidence="2" id="KW-0812">Transmembrane</keyword>
<dbReference type="InterPro" id="IPR001680">
    <property type="entry name" value="WD40_rpt"/>
</dbReference>
<dbReference type="Pfam" id="PF00400">
    <property type="entry name" value="WD40"/>
    <property type="match status" value="1"/>
</dbReference>
<dbReference type="SUPFAM" id="SSF50978">
    <property type="entry name" value="WD40 repeat-like"/>
    <property type="match status" value="1"/>
</dbReference>
<proteinExistence type="predicted"/>
<feature type="transmembrane region" description="Helical" evidence="2">
    <location>
        <begin position="487"/>
        <end position="507"/>
    </location>
</feature>
<sequence>MTEPNGIHLHADVSGHGSATMAGRDLHVHYESGARRVAGAVDVEDCPYPGLAAFTADQTSWFFGRDTLTAHLVGRLADRLDGGAPLVVVGPSGAGKSSLLHAGLIAAITERAVLPVAGSRRWPQLVFTPTGQPLDALVERLADVFDVGEDQVREWVTDPETLVTAVRVRLRADARLIVVVDQLEELFTLCPNVAQRRTFLELLDALAHTCGLVVYGLRADAYSHCVEHPPLREALQDSQIIVGPMSAAELRQAVVFPARDVGLEVEPGLVELLLRDLGAGDIGGYEAGRLPLLAHALRALWRERHGHLLTVDAYRATGGIHDAIATTAERVYARLDEPQRQAARTVFLRLVKIGDGTDDTRRPVVRADLAENPVAITVLDAFTDGRLLTRDQDTVTITHEALLRAWPRLRSWIDDDRADNLTRQQLEEAAAGWDREDRDPALLYRGTRLAVARNLVRESPGRLTPVGTAFHAASVHQHARGVRRRRMLVVVLAVLVLIAGAAPVVVLSQLSQARTVKEQTAVSKLVTAAQGLRSAGKPDDLVLASQLDLVAWDLRHDPADPVVAMGLADDTSMVLPIPLDVDVEFGTQKSFVAFSPDSRLLAVAADNPVVSVVELWQVSDPGHPKALKELWRGSRTYETGVKSLSFSPEGSAVVVTHGDGWIRVLPLADGKPGEVQEPAELCSGLDQQAPTDKPREIKVPCTGYSEIATYLDNRTLAIGHFDKGPGFSADHDISTFRLWHPGEPAASEQIHDTEKRAGLLTANSAAHLAVVGVFDADEHGVLRNPHLRLWDKLGAAAPRARGVLDTRIDPFGGPVPLGAVSVSLSPDAHWLAVLEGDATASAVTLWDLSDTDRPTRRGSIPSGNSFGETGVMAFSPHGDVLATVQRDNAIHMWKLTDPARPEPFGQALTGHHYGIDSFQYSPDGHFLASVGRNGGTDTQASFRLWDLNVEENVRRLCATTPRVSQELWQKYVPELTYHPPCA</sequence>
<protein>
    <submittedName>
        <fullName evidence="4">WD40 repeat protein</fullName>
    </submittedName>
</protein>
<evidence type="ECO:0000313" key="5">
    <source>
        <dbReference type="Proteomes" id="UP000295680"/>
    </source>
</evidence>